<evidence type="ECO:0000256" key="4">
    <source>
        <dbReference type="HAMAP-Rule" id="MF_00149"/>
    </source>
</evidence>
<sequence length="655" mass="73377">MGKIHELTNILADQIAAGEVVERPASVVKELVENAIDAGSSQVDVEVEDGGLTKIRVIDNGEGIANDDVELAFKRHATSKILTKKDLFKIKTLGFRGEALPSIASVADVELETATNLTTGVKIKINGGQILERKMISRSQGTSITVANLFFNIPARLKYMKSVQTELAVISDIMNRLAIGNTQIAFSFSSNGKTLLQTAGNGNLQQTISAIYGVNNAKKMLHFSNEDLDFKISGFVSLPELTRASKNYISVLINGRYIKNYQLSTAIIKGYGSKLMVGRYPFAVVSIVLDPLLVDVNVHPTKQEVRISKEEQLCKLIKESIANRIAPENLIPDALKNIEKKETASVNLEQLEIDLNESSRHYQVNSSKILDDENSKNSSVQKNIATDDKKEEIKPNIFIVENKGDLTQKLSAWDKKYVLSNKDTENGVIEAETNTVAPKKEDLATETKSEKSRFPELLYIGQMHGTYLFAQGEDGLYIIDQHAAQERCKYEFYRKEIGKVGSEQQNLLVPLVLDYSTSDILMINQNLDKLEDVGIHLEEFGRNSYIVHHHPTWFKAGQEESILREMIDYILKDGAINIASYREKTAIMMSCKRSIKANHHLDDLQAKTLLNDLKKCENPFNCPHGRPVLVHFSNSDMEKMFKRIQDSHQSKRSMD</sequence>
<dbReference type="Gene3D" id="3.30.1540.20">
    <property type="entry name" value="MutL, C-terminal domain, dimerisation subdomain"/>
    <property type="match status" value="1"/>
</dbReference>
<comment type="similarity">
    <text evidence="1 4">Belongs to the DNA mismatch repair MutL/HexB family.</text>
</comment>
<evidence type="ECO:0000313" key="7">
    <source>
        <dbReference type="EMBL" id="KRM90316.1"/>
    </source>
</evidence>
<keyword evidence="2 4" id="KW-0227">DNA damage</keyword>
<dbReference type="HAMAP" id="MF_00149">
    <property type="entry name" value="DNA_mis_repair"/>
    <property type="match status" value="1"/>
</dbReference>
<dbReference type="FunFam" id="3.30.1370.100:FF:000004">
    <property type="entry name" value="DNA mismatch repair endonuclease MutL"/>
    <property type="match status" value="1"/>
</dbReference>
<dbReference type="Proteomes" id="UP000051131">
    <property type="component" value="Unassembled WGS sequence"/>
</dbReference>
<dbReference type="GO" id="GO:0006298">
    <property type="term" value="P:mismatch repair"/>
    <property type="evidence" value="ECO:0007669"/>
    <property type="project" value="UniProtKB-UniRule"/>
</dbReference>
<dbReference type="FunFam" id="3.30.565.10:FF:000003">
    <property type="entry name" value="DNA mismatch repair endonuclease MutL"/>
    <property type="match status" value="1"/>
</dbReference>
<evidence type="ECO:0000256" key="3">
    <source>
        <dbReference type="ARBA" id="ARBA00023204"/>
    </source>
</evidence>
<dbReference type="Gene3D" id="3.30.1370.100">
    <property type="entry name" value="MutL, C-terminal domain, regulatory subdomain"/>
    <property type="match status" value="1"/>
</dbReference>
<dbReference type="SUPFAM" id="SSF55874">
    <property type="entry name" value="ATPase domain of HSP90 chaperone/DNA topoisomerase II/histidine kinase"/>
    <property type="match status" value="1"/>
</dbReference>
<evidence type="ECO:0000313" key="8">
    <source>
        <dbReference type="Proteomes" id="UP000051131"/>
    </source>
</evidence>
<dbReference type="GO" id="GO:0030983">
    <property type="term" value="F:mismatched DNA binding"/>
    <property type="evidence" value="ECO:0007669"/>
    <property type="project" value="InterPro"/>
</dbReference>
<dbReference type="PATRIC" id="fig|1423729.3.peg.1233"/>
<dbReference type="InterPro" id="IPR013507">
    <property type="entry name" value="DNA_mismatch_S5_2-like"/>
</dbReference>
<evidence type="ECO:0000256" key="1">
    <source>
        <dbReference type="ARBA" id="ARBA00006082"/>
    </source>
</evidence>
<evidence type="ECO:0000259" key="6">
    <source>
        <dbReference type="SMART" id="SM01340"/>
    </source>
</evidence>
<dbReference type="GO" id="GO:0016887">
    <property type="term" value="F:ATP hydrolysis activity"/>
    <property type="evidence" value="ECO:0007669"/>
    <property type="project" value="InterPro"/>
</dbReference>
<dbReference type="InterPro" id="IPR037198">
    <property type="entry name" value="MutL_C_sf"/>
</dbReference>
<dbReference type="Gene3D" id="3.30.565.10">
    <property type="entry name" value="Histidine kinase-like ATPase, C-terminal domain"/>
    <property type="match status" value="1"/>
</dbReference>
<dbReference type="Gene3D" id="3.30.230.10">
    <property type="match status" value="1"/>
</dbReference>
<comment type="function">
    <text evidence="4">This protein is involved in the repair of mismatches in DNA. It is required for dam-dependent methyl-directed DNA mismatch repair. May act as a 'molecular matchmaker', a protein that promotes the formation of a stable complex between two or more DNA-binding proteins in an ATP-dependent manner without itself being part of a final effector complex.</text>
</comment>
<dbReference type="PANTHER" id="PTHR10073">
    <property type="entry name" value="DNA MISMATCH REPAIR PROTEIN MLH, PMS, MUTL"/>
    <property type="match status" value="1"/>
</dbReference>
<dbReference type="AlphaFoldDB" id="A0A0R2CQ03"/>
<dbReference type="InterPro" id="IPR020568">
    <property type="entry name" value="Ribosomal_Su5_D2-typ_SF"/>
</dbReference>
<dbReference type="GO" id="GO:0140664">
    <property type="term" value="F:ATP-dependent DNA damage sensor activity"/>
    <property type="evidence" value="ECO:0007669"/>
    <property type="project" value="InterPro"/>
</dbReference>
<dbReference type="RefSeq" id="WP_057829437.1">
    <property type="nucleotide sequence ID" value="NZ_AYZE01000015.1"/>
</dbReference>
<dbReference type="InterPro" id="IPR020667">
    <property type="entry name" value="DNA_mismatch_repair_MutL"/>
</dbReference>
<feature type="domain" description="MutL C-terminal dimerisation" evidence="5">
    <location>
        <begin position="459"/>
        <end position="601"/>
    </location>
</feature>
<dbReference type="InterPro" id="IPR014721">
    <property type="entry name" value="Ribsml_uS5_D2-typ_fold_subgr"/>
</dbReference>
<dbReference type="Pfam" id="PF01119">
    <property type="entry name" value="DNA_mis_repair"/>
    <property type="match status" value="1"/>
</dbReference>
<dbReference type="GO" id="GO:0005524">
    <property type="term" value="F:ATP binding"/>
    <property type="evidence" value="ECO:0007669"/>
    <property type="project" value="InterPro"/>
</dbReference>
<dbReference type="SUPFAM" id="SSF118116">
    <property type="entry name" value="DNA mismatch repair protein MutL"/>
    <property type="match status" value="1"/>
</dbReference>
<dbReference type="InterPro" id="IPR014790">
    <property type="entry name" value="MutL_C"/>
</dbReference>
<comment type="caution">
    <text evidence="7">The sequence shown here is derived from an EMBL/GenBank/DDBJ whole genome shotgun (WGS) entry which is preliminary data.</text>
</comment>
<dbReference type="InterPro" id="IPR002099">
    <property type="entry name" value="MutL/Mlh/PMS"/>
</dbReference>
<dbReference type="SUPFAM" id="SSF54211">
    <property type="entry name" value="Ribosomal protein S5 domain 2-like"/>
    <property type="match status" value="1"/>
</dbReference>
<dbReference type="NCBIfam" id="TIGR00585">
    <property type="entry name" value="mutl"/>
    <property type="match status" value="1"/>
</dbReference>
<dbReference type="InterPro" id="IPR036890">
    <property type="entry name" value="HATPase_C_sf"/>
</dbReference>
<dbReference type="CDD" id="cd00782">
    <property type="entry name" value="MutL_Trans"/>
    <property type="match status" value="1"/>
</dbReference>
<dbReference type="InterPro" id="IPR042121">
    <property type="entry name" value="MutL_C_regsub"/>
</dbReference>
<dbReference type="Pfam" id="PF13589">
    <property type="entry name" value="HATPase_c_3"/>
    <property type="match status" value="1"/>
</dbReference>
<keyword evidence="8" id="KW-1185">Reference proteome</keyword>
<organism evidence="7 8">
    <name type="scientific">Liquorilactobacillus cacaonum DSM 21116</name>
    <dbReference type="NCBI Taxonomy" id="1423729"/>
    <lineage>
        <taxon>Bacteria</taxon>
        <taxon>Bacillati</taxon>
        <taxon>Bacillota</taxon>
        <taxon>Bacilli</taxon>
        <taxon>Lactobacillales</taxon>
        <taxon>Lactobacillaceae</taxon>
        <taxon>Liquorilactobacillus</taxon>
    </lineage>
</organism>
<dbReference type="InterPro" id="IPR014762">
    <property type="entry name" value="DNA_mismatch_repair_CS"/>
</dbReference>
<evidence type="ECO:0000256" key="2">
    <source>
        <dbReference type="ARBA" id="ARBA00022763"/>
    </source>
</evidence>
<dbReference type="EMBL" id="AYZE01000015">
    <property type="protein sequence ID" value="KRM90316.1"/>
    <property type="molecule type" value="Genomic_DNA"/>
</dbReference>
<dbReference type="SMART" id="SM00853">
    <property type="entry name" value="MutL_C"/>
    <property type="match status" value="1"/>
</dbReference>
<gene>
    <name evidence="4" type="primary">mutL</name>
    <name evidence="7" type="ORF">FC80_GL001218</name>
</gene>
<accession>A0A0R2CQ03</accession>
<name>A0A0R2CQ03_9LACO</name>
<dbReference type="InterPro" id="IPR038973">
    <property type="entry name" value="MutL/Mlh/Pms-like"/>
</dbReference>
<dbReference type="GO" id="GO:0032300">
    <property type="term" value="C:mismatch repair complex"/>
    <property type="evidence" value="ECO:0007669"/>
    <property type="project" value="InterPro"/>
</dbReference>
<dbReference type="NCBIfam" id="NF000950">
    <property type="entry name" value="PRK00095.1-3"/>
    <property type="match status" value="1"/>
</dbReference>
<dbReference type="InterPro" id="IPR042120">
    <property type="entry name" value="MutL_C_dimsub"/>
</dbReference>
<dbReference type="PROSITE" id="PS00058">
    <property type="entry name" value="DNA_MISMATCH_REPAIR_1"/>
    <property type="match status" value="1"/>
</dbReference>
<reference evidence="7 8" key="1">
    <citation type="journal article" date="2015" name="Genome Announc.">
        <title>Expanding the biotechnology potential of lactobacilli through comparative genomics of 213 strains and associated genera.</title>
        <authorList>
            <person name="Sun Z."/>
            <person name="Harris H.M."/>
            <person name="McCann A."/>
            <person name="Guo C."/>
            <person name="Argimon S."/>
            <person name="Zhang W."/>
            <person name="Yang X."/>
            <person name="Jeffery I.B."/>
            <person name="Cooney J.C."/>
            <person name="Kagawa T.F."/>
            <person name="Liu W."/>
            <person name="Song Y."/>
            <person name="Salvetti E."/>
            <person name="Wrobel A."/>
            <person name="Rasinkangas P."/>
            <person name="Parkhill J."/>
            <person name="Rea M.C."/>
            <person name="O'Sullivan O."/>
            <person name="Ritari J."/>
            <person name="Douillard F.P."/>
            <person name="Paul Ross R."/>
            <person name="Yang R."/>
            <person name="Briner A.E."/>
            <person name="Felis G.E."/>
            <person name="de Vos W.M."/>
            <person name="Barrangou R."/>
            <person name="Klaenhammer T.R."/>
            <person name="Caufield P.W."/>
            <person name="Cui Y."/>
            <person name="Zhang H."/>
            <person name="O'Toole P.W."/>
        </authorList>
    </citation>
    <scope>NUCLEOTIDE SEQUENCE [LARGE SCALE GENOMIC DNA]</scope>
    <source>
        <strain evidence="7 8">DSM 21116</strain>
    </source>
</reference>
<proteinExistence type="inferred from homology"/>
<dbReference type="STRING" id="1423729.FC80_GL001218"/>
<protein>
    <recommendedName>
        <fullName evidence="4">DNA mismatch repair protein MutL</fullName>
    </recommendedName>
</protein>
<feature type="domain" description="DNA mismatch repair protein S5" evidence="6">
    <location>
        <begin position="208"/>
        <end position="326"/>
    </location>
</feature>
<dbReference type="Pfam" id="PF08676">
    <property type="entry name" value="MutL_C"/>
    <property type="match status" value="1"/>
</dbReference>
<keyword evidence="3 4" id="KW-0234">DNA repair</keyword>
<dbReference type="SMART" id="SM01340">
    <property type="entry name" value="DNA_mis_repair"/>
    <property type="match status" value="1"/>
</dbReference>
<dbReference type="OrthoDB" id="9763467at2"/>
<dbReference type="CDD" id="cd16926">
    <property type="entry name" value="HATPase_MutL-MLH-PMS-like"/>
    <property type="match status" value="1"/>
</dbReference>
<dbReference type="PANTHER" id="PTHR10073:SF12">
    <property type="entry name" value="DNA MISMATCH REPAIR PROTEIN MLH1"/>
    <property type="match status" value="1"/>
</dbReference>
<evidence type="ECO:0000259" key="5">
    <source>
        <dbReference type="SMART" id="SM00853"/>
    </source>
</evidence>